<dbReference type="WBParaSite" id="nRc.2.0.1.t37122-RA">
    <property type="protein sequence ID" value="nRc.2.0.1.t37122-RA"/>
    <property type="gene ID" value="nRc.2.0.1.g37122"/>
</dbReference>
<reference evidence="2" key="1">
    <citation type="submission" date="2022-11" db="UniProtKB">
        <authorList>
            <consortium name="WormBaseParasite"/>
        </authorList>
    </citation>
    <scope>IDENTIFICATION</scope>
</reference>
<proteinExistence type="predicted"/>
<keyword evidence="1" id="KW-1185">Reference proteome</keyword>
<dbReference type="AlphaFoldDB" id="A0A915KEI1"/>
<sequence length="80" mass="8980">MAMNAENEHKPTIVIVVVFLKLSSVGPTNKCVLISLTPKFLDCHRSMEQKWLMRSGMGQIPMALHINTNFSLEKAHGEND</sequence>
<name>A0A915KEI1_ROMCU</name>
<organism evidence="1 2">
    <name type="scientific">Romanomermis culicivorax</name>
    <name type="common">Nematode worm</name>
    <dbReference type="NCBI Taxonomy" id="13658"/>
    <lineage>
        <taxon>Eukaryota</taxon>
        <taxon>Metazoa</taxon>
        <taxon>Ecdysozoa</taxon>
        <taxon>Nematoda</taxon>
        <taxon>Enoplea</taxon>
        <taxon>Dorylaimia</taxon>
        <taxon>Mermithida</taxon>
        <taxon>Mermithoidea</taxon>
        <taxon>Mermithidae</taxon>
        <taxon>Romanomermis</taxon>
    </lineage>
</organism>
<evidence type="ECO:0000313" key="2">
    <source>
        <dbReference type="WBParaSite" id="nRc.2.0.1.t37122-RA"/>
    </source>
</evidence>
<evidence type="ECO:0000313" key="1">
    <source>
        <dbReference type="Proteomes" id="UP000887565"/>
    </source>
</evidence>
<protein>
    <submittedName>
        <fullName evidence="2">Uncharacterized protein</fullName>
    </submittedName>
</protein>
<accession>A0A915KEI1</accession>
<dbReference type="Proteomes" id="UP000887565">
    <property type="component" value="Unplaced"/>
</dbReference>